<dbReference type="EMBL" id="BDOQ01000010">
    <property type="protein sequence ID" value="GBG14802.1"/>
    <property type="molecule type" value="Genomic_DNA"/>
</dbReference>
<dbReference type="RefSeq" id="WP_109015988.1">
    <property type="nucleotide sequence ID" value="NZ_BDOQ01000010.1"/>
</dbReference>
<proteinExistence type="predicted"/>
<comment type="caution">
    <text evidence="1">The sequence shown here is derived from an EMBL/GenBank/DDBJ whole genome shotgun (WGS) entry which is preliminary data.</text>
</comment>
<name>A0A2R5F980_9PROT</name>
<dbReference type="Proteomes" id="UP000245081">
    <property type="component" value="Unassembled WGS sequence"/>
</dbReference>
<accession>A0A2R5F980</accession>
<dbReference type="AlphaFoldDB" id="A0A2R5F980"/>
<evidence type="ECO:0000313" key="1">
    <source>
        <dbReference type="EMBL" id="GBG14802.1"/>
    </source>
</evidence>
<gene>
    <name evidence="1" type="ORF">NMK_2403</name>
</gene>
<organism evidence="1 2">
    <name type="scientific">Novimethylophilus kurashikiensis</name>
    <dbReference type="NCBI Taxonomy" id="1825523"/>
    <lineage>
        <taxon>Bacteria</taxon>
        <taxon>Pseudomonadati</taxon>
        <taxon>Pseudomonadota</taxon>
        <taxon>Betaproteobacteria</taxon>
        <taxon>Nitrosomonadales</taxon>
        <taxon>Methylophilaceae</taxon>
        <taxon>Novimethylophilus</taxon>
    </lineage>
</organism>
<reference evidence="1 2" key="1">
    <citation type="journal article" date="2018" name="Environ. Microbiol.">
        <title>Isolation and genomic characterization of Novimethylophilus kurashikiensis gen. nov. sp. nov., a new lanthanide-dependent methylotrophic species of Methylophilaceae.</title>
        <authorList>
            <person name="Lv H."/>
            <person name="Sahin N."/>
            <person name="Tani A."/>
        </authorList>
    </citation>
    <scope>NUCLEOTIDE SEQUENCE [LARGE SCALE GENOMIC DNA]</scope>
    <source>
        <strain evidence="1 2">La2-4</strain>
    </source>
</reference>
<protein>
    <submittedName>
        <fullName evidence="1">Phosphoglucomutase</fullName>
    </submittedName>
</protein>
<evidence type="ECO:0000313" key="2">
    <source>
        <dbReference type="Proteomes" id="UP000245081"/>
    </source>
</evidence>
<sequence length="135" mass="15154">MLHENLLELDDATTFGELMRNQVFPGPGVGCYSNFDVAPDMAPVNKSSELGRKLLAFLFQNCWWSTGEGEAALRRELVTNRVHLYASETAFVGWWWDGDGTLLGGTLDKGAIIKMAINGDCKKAYNWEWVINENH</sequence>
<keyword evidence="2" id="KW-1185">Reference proteome</keyword>